<evidence type="ECO:0000256" key="4">
    <source>
        <dbReference type="ARBA" id="ARBA00022989"/>
    </source>
</evidence>
<name>A0A1I1DUQ6_RUMAL</name>
<dbReference type="Proteomes" id="UP000182192">
    <property type="component" value="Unassembled WGS sequence"/>
</dbReference>
<keyword evidence="3 6" id="KW-0812">Transmembrane</keyword>
<evidence type="ECO:0000256" key="2">
    <source>
        <dbReference type="ARBA" id="ARBA00022475"/>
    </source>
</evidence>
<dbReference type="EMBL" id="FOKQ01000003">
    <property type="protein sequence ID" value="SFB78695.1"/>
    <property type="molecule type" value="Genomic_DNA"/>
</dbReference>
<evidence type="ECO:0000256" key="1">
    <source>
        <dbReference type="ARBA" id="ARBA00004651"/>
    </source>
</evidence>
<evidence type="ECO:0000256" key="6">
    <source>
        <dbReference type="SAM" id="Phobius"/>
    </source>
</evidence>
<proteinExistence type="predicted"/>
<feature type="transmembrane region" description="Helical" evidence="6">
    <location>
        <begin position="440"/>
        <end position="464"/>
    </location>
</feature>
<comment type="subcellular location">
    <subcellularLocation>
        <location evidence="1">Cell membrane</location>
        <topology evidence="1">Multi-pass membrane protein</topology>
    </subcellularLocation>
</comment>
<evidence type="ECO:0000256" key="3">
    <source>
        <dbReference type="ARBA" id="ARBA00022692"/>
    </source>
</evidence>
<dbReference type="PANTHER" id="PTHR30619">
    <property type="entry name" value="DNA INTERNALIZATION/COMPETENCE PROTEIN COMEC/REC2"/>
    <property type="match status" value="1"/>
</dbReference>
<dbReference type="OrthoDB" id="9761531at2"/>
<feature type="transmembrane region" description="Helical" evidence="6">
    <location>
        <begin position="51"/>
        <end position="74"/>
    </location>
</feature>
<reference evidence="8 9" key="1">
    <citation type="submission" date="2016-10" db="EMBL/GenBank/DDBJ databases">
        <authorList>
            <person name="de Groot N.N."/>
        </authorList>
    </citation>
    <scope>NUCLEOTIDE SEQUENCE [LARGE SCALE GENOMIC DNA]</scope>
    <source>
        <strain evidence="8 9">AR67</strain>
    </source>
</reference>
<dbReference type="Pfam" id="PF03772">
    <property type="entry name" value="Competence"/>
    <property type="match status" value="1"/>
</dbReference>
<evidence type="ECO:0000313" key="9">
    <source>
        <dbReference type="Proteomes" id="UP000182192"/>
    </source>
</evidence>
<sequence>MTRKAAWAGISFWAALLFGAVSRSEKNVMFLLTALGLAVIVFSALKNYRRHAVVCFIAFAAGIAVNSVYTHFVYDRLTAMDGKEVTMRGYVKDFSQIDGNYDRVVVCGEVDGIRTEISYVLPYGDMHYYDEISVTDTVSVIEDGVRFDSGSYNFSKSVFLQGGYATGSYELTGRSVNPVFSGIREYRDRLFEKITSVRPKREGAFLGAMLCGDKSEMTPAMKTELYRSGLGHIFAVSGIHLVIAAAFFGYAVGKIVKAKRAVYWLTLAEIWGFAVFAGLSESVVRAAVMMTVTRSGYYFGRKSDGLNSLGLCAVLLTVAKPYTAISPSFLLSFLAVAAIEFVTLSKHEEDGKAGSTLRLSAAVLFMTAPASAVLFGGVSAASVVTNLLLELLCTISLQICFIVLFTGGSALATPLLIATAVPVKFVLYCSDILARYDFSYVFASSNVLLFLVIGTSVLMTYGCVRIRDSRKDALCTAAVLAVWCACGKVARVINDDIRVTVLPNGKKSAYIVSTGGRAVIFDVGCKGKMDSALQHRMDKLGIREMPYAFILDDGVVTAAGYEDDFFLQPDIVFVCDDLISADGRTVYLKSGDTADIGDMQVKSAESGFIVSYEDCELFLGKGKMEINGDVIDISDEKLALEFDGHELSRL</sequence>
<feature type="transmembrane region" description="Helical" evidence="6">
    <location>
        <begin position="28"/>
        <end position="45"/>
    </location>
</feature>
<gene>
    <name evidence="8" type="ORF">SAMN02910406_00535</name>
</gene>
<evidence type="ECO:0000256" key="5">
    <source>
        <dbReference type="ARBA" id="ARBA00023136"/>
    </source>
</evidence>
<accession>A0A1I1DUQ6</accession>
<feature type="transmembrane region" description="Helical" evidence="6">
    <location>
        <begin position="328"/>
        <end position="345"/>
    </location>
</feature>
<feature type="transmembrane region" description="Helical" evidence="6">
    <location>
        <begin position="262"/>
        <end position="284"/>
    </location>
</feature>
<dbReference type="NCBIfam" id="TIGR00360">
    <property type="entry name" value="ComEC_N-term"/>
    <property type="match status" value="1"/>
</dbReference>
<dbReference type="GO" id="GO:0005886">
    <property type="term" value="C:plasma membrane"/>
    <property type="evidence" value="ECO:0007669"/>
    <property type="project" value="UniProtKB-SubCell"/>
</dbReference>
<organism evidence="8 9">
    <name type="scientific">Ruminococcus albus</name>
    <dbReference type="NCBI Taxonomy" id="1264"/>
    <lineage>
        <taxon>Bacteria</taxon>
        <taxon>Bacillati</taxon>
        <taxon>Bacillota</taxon>
        <taxon>Clostridia</taxon>
        <taxon>Eubacteriales</taxon>
        <taxon>Oscillospiraceae</taxon>
        <taxon>Ruminococcus</taxon>
    </lineage>
</organism>
<feature type="transmembrane region" description="Helical" evidence="6">
    <location>
        <begin position="230"/>
        <end position="250"/>
    </location>
</feature>
<dbReference type="AlphaFoldDB" id="A0A1I1DUQ6"/>
<feature type="transmembrane region" description="Helical" evidence="6">
    <location>
        <begin position="6"/>
        <end position="21"/>
    </location>
</feature>
<dbReference type="PANTHER" id="PTHR30619:SF7">
    <property type="entry name" value="BETA-LACTAMASE DOMAIN PROTEIN"/>
    <property type="match status" value="1"/>
</dbReference>
<feature type="domain" description="ComEC/Rec2-related protein" evidence="7">
    <location>
        <begin position="209"/>
        <end position="463"/>
    </location>
</feature>
<protein>
    <submittedName>
        <fullName evidence="8">Competence protein ComEC</fullName>
    </submittedName>
</protein>
<dbReference type="InterPro" id="IPR052159">
    <property type="entry name" value="Competence_DNA_uptake"/>
</dbReference>
<dbReference type="RefSeq" id="WP_074959927.1">
    <property type="nucleotide sequence ID" value="NZ_FOKQ01000003.1"/>
</dbReference>
<keyword evidence="4 6" id="KW-1133">Transmembrane helix</keyword>
<evidence type="ECO:0000259" key="7">
    <source>
        <dbReference type="Pfam" id="PF03772"/>
    </source>
</evidence>
<keyword evidence="2" id="KW-1003">Cell membrane</keyword>
<evidence type="ECO:0000313" key="8">
    <source>
        <dbReference type="EMBL" id="SFB78695.1"/>
    </source>
</evidence>
<dbReference type="InterPro" id="IPR004477">
    <property type="entry name" value="ComEC_N"/>
</dbReference>
<feature type="transmembrane region" description="Helical" evidence="6">
    <location>
        <begin position="357"/>
        <end position="381"/>
    </location>
</feature>
<feature type="transmembrane region" description="Helical" evidence="6">
    <location>
        <begin position="387"/>
        <end position="408"/>
    </location>
</feature>
<keyword evidence="5 6" id="KW-0472">Membrane</keyword>